<protein>
    <submittedName>
        <fullName evidence="1">Uncharacterized protein</fullName>
    </submittedName>
</protein>
<name>A0A5E4XE37_9BURK</name>
<dbReference type="AlphaFoldDB" id="A0A5E4XE37"/>
<dbReference type="Proteomes" id="UP000366945">
    <property type="component" value="Unassembled WGS sequence"/>
</dbReference>
<gene>
    <name evidence="1" type="ORF">PPN31114_03840</name>
</gene>
<dbReference type="EMBL" id="CABPSK010000003">
    <property type="protein sequence ID" value="VVE34546.1"/>
    <property type="molecule type" value="Genomic_DNA"/>
</dbReference>
<organism evidence="1 2">
    <name type="scientific">Pandoraea pneumonica</name>
    <dbReference type="NCBI Taxonomy" id="2508299"/>
    <lineage>
        <taxon>Bacteria</taxon>
        <taxon>Pseudomonadati</taxon>
        <taxon>Pseudomonadota</taxon>
        <taxon>Betaproteobacteria</taxon>
        <taxon>Burkholderiales</taxon>
        <taxon>Burkholderiaceae</taxon>
        <taxon>Pandoraea</taxon>
    </lineage>
</organism>
<proteinExistence type="predicted"/>
<reference evidence="1 2" key="1">
    <citation type="submission" date="2019-08" db="EMBL/GenBank/DDBJ databases">
        <authorList>
            <person name="Peeters C."/>
        </authorList>
    </citation>
    <scope>NUCLEOTIDE SEQUENCE [LARGE SCALE GENOMIC DNA]</scope>
    <source>
        <strain evidence="1 2">LMG 31114</strain>
    </source>
</reference>
<accession>A0A5E4XE37</accession>
<evidence type="ECO:0000313" key="2">
    <source>
        <dbReference type="Proteomes" id="UP000366945"/>
    </source>
</evidence>
<sequence>MLQVKQAISPAREVFQDSAKALLISPRNTVFILADFSPLTAVAVCE</sequence>
<evidence type="ECO:0000313" key="1">
    <source>
        <dbReference type="EMBL" id="VVE34546.1"/>
    </source>
</evidence>
<keyword evidence="2" id="KW-1185">Reference proteome</keyword>